<accession>B9RNX4</accession>
<organism evidence="2 3">
    <name type="scientific">Ricinus communis</name>
    <name type="common">Castor bean</name>
    <dbReference type="NCBI Taxonomy" id="3988"/>
    <lineage>
        <taxon>Eukaryota</taxon>
        <taxon>Viridiplantae</taxon>
        <taxon>Streptophyta</taxon>
        <taxon>Embryophyta</taxon>
        <taxon>Tracheophyta</taxon>
        <taxon>Spermatophyta</taxon>
        <taxon>Magnoliopsida</taxon>
        <taxon>eudicotyledons</taxon>
        <taxon>Gunneridae</taxon>
        <taxon>Pentapetalae</taxon>
        <taxon>rosids</taxon>
        <taxon>fabids</taxon>
        <taxon>Malpighiales</taxon>
        <taxon>Euphorbiaceae</taxon>
        <taxon>Acalyphoideae</taxon>
        <taxon>Acalypheae</taxon>
        <taxon>Ricinus</taxon>
    </lineage>
</organism>
<sequence>MREVQQCCIFLMIHLLLVNLVWSFFQQYGVKSMRSMSPSGTCKYRRGSGGQNCGNGVLNAVAPGIKWGKQALISLMIYLHTIYKTSPIDLGDLNCHISFLFLSRTEITEAGRTWNGVIKTTRLALTFSVMGCTFYG</sequence>
<proteinExistence type="predicted"/>
<dbReference type="EMBL" id="EQ973791">
    <property type="protein sequence ID" value="EEF46892.1"/>
    <property type="molecule type" value="Genomic_DNA"/>
</dbReference>
<reference evidence="3" key="1">
    <citation type="journal article" date="2010" name="Nat. Biotechnol.">
        <title>Draft genome sequence of the oilseed species Ricinus communis.</title>
        <authorList>
            <person name="Chan A.P."/>
            <person name="Crabtree J."/>
            <person name="Zhao Q."/>
            <person name="Lorenzi H."/>
            <person name="Orvis J."/>
            <person name="Puiu D."/>
            <person name="Melake-Berhan A."/>
            <person name="Jones K.M."/>
            <person name="Redman J."/>
            <person name="Chen G."/>
            <person name="Cahoon E.B."/>
            <person name="Gedil M."/>
            <person name="Stanke M."/>
            <person name="Haas B.J."/>
            <person name="Wortman J.R."/>
            <person name="Fraser-Liggett C.M."/>
            <person name="Ravel J."/>
            <person name="Rabinowicz P.D."/>
        </authorList>
    </citation>
    <scope>NUCLEOTIDE SEQUENCE [LARGE SCALE GENOMIC DNA]</scope>
    <source>
        <strain evidence="3">cv. Hale</strain>
    </source>
</reference>
<gene>
    <name evidence="2" type="ORF">RCOM_0921780</name>
</gene>
<evidence type="ECO:0000313" key="2">
    <source>
        <dbReference type="EMBL" id="EEF46892.1"/>
    </source>
</evidence>
<evidence type="ECO:0000256" key="1">
    <source>
        <dbReference type="SAM" id="SignalP"/>
    </source>
</evidence>
<keyword evidence="3" id="KW-1185">Reference proteome</keyword>
<dbReference type="Proteomes" id="UP000008311">
    <property type="component" value="Unassembled WGS sequence"/>
</dbReference>
<dbReference type="InParanoid" id="B9RNX4"/>
<dbReference type="AlphaFoldDB" id="B9RNX4"/>
<keyword evidence="1" id="KW-0732">Signal</keyword>
<name>B9RNX4_RICCO</name>
<feature type="chain" id="PRO_5002888607" evidence="1">
    <location>
        <begin position="24"/>
        <end position="136"/>
    </location>
</feature>
<feature type="signal peptide" evidence="1">
    <location>
        <begin position="1"/>
        <end position="23"/>
    </location>
</feature>
<protein>
    <submittedName>
        <fullName evidence="2">Uncharacterized protein</fullName>
    </submittedName>
</protein>
<evidence type="ECO:0000313" key="3">
    <source>
        <dbReference type="Proteomes" id="UP000008311"/>
    </source>
</evidence>